<dbReference type="EMBL" id="CP097636">
    <property type="protein sequence ID" value="URI10438.1"/>
    <property type="molecule type" value="Genomic_DNA"/>
</dbReference>
<dbReference type="Proteomes" id="UP001056201">
    <property type="component" value="Chromosome 2"/>
</dbReference>
<proteinExistence type="predicted"/>
<feature type="chain" id="PRO_5046525477" evidence="1">
    <location>
        <begin position="23"/>
        <end position="266"/>
    </location>
</feature>
<name>A0ABY4SBR4_AQUTE</name>
<dbReference type="InterPro" id="IPR013424">
    <property type="entry name" value="Ice-binding_C"/>
</dbReference>
<keyword evidence="1" id="KW-0732">Signal</keyword>
<feature type="signal peptide" evidence="1">
    <location>
        <begin position="1"/>
        <end position="22"/>
    </location>
</feature>
<dbReference type="RefSeq" id="WP_250198645.1">
    <property type="nucleotide sequence ID" value="NZ_CP097636.1"/>
</dbReference>
<reference evidence="3" key="1">
    <citation type="submission" date="2022-05" db="EMBL/GenBank/DDBJ databases">
        <title>An RpoN-dependent PEP-CTERM gene is involved in floc formation of an Aquincola tertiaricarbonis strain.</title>
        <authorList>
            <person name="Qiu D."/>
            <person name="Xia M."/>
        </authorList>
    </citation>
    <scope>NUCLEOTIDE SEQUENCE</scope>
    <source>
        <strain evidence="3">RN12</strain>
    </source>
</reference>
<dbReference type="Pfam" id="PF07589">
    <property type="entry name" value="PEP-CTERM"/>
    <property type="match status" value="1"/>
</dbReference>
<feature type="domain" description="Ice-binding protein C-terminal" evidence="2">
    <location>
        <begin position="239"/>
        <end position="263"/>
    </location>
</feature>
<evidence type="ECO:0000259" key="2">
    <source>
        <dbReference type="Pfam" id="PF07589"/>
    </source>
</evidence>
<evidence type="ECO:0000313" key="3">
    <source>
        <dbReference type="EMBL" id="URI10438.1"/>
    </source>
</evidence>
<dbReference type="NCBIfam" id="TIGR02595">
    <property type="entry name" value="PEP_CTERM"/>
    <property type="match status" value="1"/>
</dbReference>
<gene>
    <name evidence="3" type="primary">pepA</name>
    <name evidence="3" type="ORF">MW290_15610</name>
</gene>
<accession>A0ABY4SBR4</accession>
<keyword evidence="4" id="KW-1185">Reference proteome</keyword>
<sequence>MNLKYALSAVALSAAIAVPAVAAPVFEVTPSVLGAPGSPFNANKMSGNASTLLTLDAATQTVTGVGWISFSSFSLDGNSVLFTGLDTSYQVWLEYNYTTKLVSGTFGAAGSLYDVTSLSFTAYGKQFTSQAGVNTYNNAIATGTAPSVTLGTGTVQTLGTGALDAAGPDSASFNAAGGTSFNANTTFTLTDFGKTFFTQPNPFYTNAFNSFTNTSQGFVTNGNFIALTQADGAVDFAGTVPEPATLALVGLALVGAGAAARRRRQA</sequence>
<evidence type="ECO:0000256" key="1">
    <source>
        <dbReference type="SAM" id="SignalP"/>
    </source>
</evidence>
<organism evidence="3 4">
    <name type="scientific">Aquincola tertiaricarbonis</name>
    <dbReference type="NCBI Taxonomy" id="391953"/>
    <lineage>
        <taxon>Bacteria</taxon>
        <taxon>Pseudomonadati</taxon>
        <taxon>Pseudomonadota</taxon>
        <taxon>Betaproteobacteria</taxon>
        <taxon>Burkholderiales</taxon>
        <taxon>Sphaerotilaceae</taxon>
        <taxon>Aquincola</taxon>
    </lineage>
</organism>
<dbReference type="NCBIfam" id="NF033554">
    <property type="entry name" value="floc_PepA"/>
    <property type="match status" value="1"/>
</dbReference>
<evidence type="ECO:0000313" key="4">
    <source>
        <dbReference type="Proteomes" id="UP001056201"/>
    </source>
</evidence>
<protein>
    <submittedName>
        <fullName evidence="3">Flocculation-associated PEP-CTERM protein PepA</fullName>
    </submittedName>
</protein>